<dbReference type="AlphaFoldDB" id="A0A1X1UFI9"/>
<sequence>MTAALYDEVVTATPAPRLRAVPAPKPTAVPASKHTSRRRDHQPTGGDPLVDGAARLLCVPLRQLYAALWRAGVLEVGA</sequence>
<dbReference type="NCBIfam" id="NF040653">
    <property type="entry name" value="Rv1535_dom"/>
    <property type="match status" value="1"/>
</dbReference>
<evidence type="ECO:0000313" key="3">
    <source>
        <dbReference type="Proteomes" id="UP000194000"/>
    </source>
</evidence>
<comment type="caution">
    <text evidence="2">The sequence shown here is derived from an EMBL/GenBank/DDBJ whole genome shotgun (WGS) entry which is preliminary data.</text>
</comment>
<dbReference type="Proteomes" id="UP000194000">
    <property type="component" value="Unassembled WGS sequence"/>
</dbReference>
<dbReference type="NCBIfam" id="NF040652">
    <property type="entry name" value="Mbox_reg_Rv1535"/>
    <property type="match status" value="1"/>
</dbReference>
<reference evidence="2 3" key="1">
    <citation type="submission" date="2016-01" db="EMBL/GenBank/DDBJ databases">
        <title>The new phylogeny of the genus Mycobacterium.</title>
        <authorList>
            <person name="Tarcisio F."/>
            <person name="Conor M."/>
            <person name="Antonella G."/>
            <person name="Elisabetta G."/>
            <person name="Giulia F.S."/>
            <person name="Sara T."/>
            <person name="Anna F."/>
            <person name="Clotilde B."/>
            <person name="Roberto B."/>
            <person name="Veronica D.S."/>
            <person name="Fabio R."/>
            <person name="Monica P."/>
            <person name="Olivier J."/>
            <person name="Enrico T."/>
            <person name="Nicola S."/>
        </authorList>
    </citation>
    <scope>NUCLEOTIDE SEQUENCE [LARGE SCALE GENOMIC DNA]</scope>
    <source>
        <strain evidence="2 3">DSM 45731</strain>
    </source>
</reference>
<evidence type="ECO:0000313" key="2">
    <source>
        <dbReference type="EMBL" id="ORV55580.1"/>
    </source>
</evidence>
<proteinExistence type="predicted"/>
<feature type="compositionally biased region" description="Low complexity" evidence="1">
    <location>
        <begin position="20"/>
        <end position="31"/>
    </location>
</feature>
<protein>
    <submittedName>
        <fullName evidence="2">Uncharacterized protein</fullName>
    </submittedName>
</protein>
<accession>A0A1X1UFI9</accession>
<name>A0A1X1UFI9_9MYCO</name>
<dbReference type="RefSeq" id="WP_085200239.1">
    <property type="nucleotide sequence ID" value="NZ_JACKVI010000006.1"/>
</dbReference>
<gene>
    <name evidence="2" type="ORF">AWC06_04060</name>
</gene>
<evidence type="ECO:0000256" key="1">
    <source>
        <dbReference type="SAM" id="MobiDB-lite"/>
    </source>
</evidence>
<organism evidence="2 3">
    <name type="scientific">Mycobacterium fragae</name>
    <dbReference type="NCBI Taxonomy" id="1260918"/>
    <lineage>
        <taxon>Bacteria</taxon>
        <taxon>Bacillati</taxon>
        <taxon>Actinomycetota</taxon>
        <taxon>Actinomycetes</taxon>
        <taxon>Mycobacteriales</taxon>
        <taxon>Mycobacteriaceae</taxon>
        <taxon>Mycobacterium</taxon>
    </lineage>
</organism>
<dbReference type="OrthoDB" id="4561580at2"/>
<keyword evidence="3" id="KW-1185">Reference proteome</keyword>
<dbReference type="EMBL" id="LQOW01000034">
    <property type="protein sequence ID" value="ORV55580.1"/>
    <property type="molecule type" value="Genomic_DNA"/>
</dbReference>
<feature type="region of interest" description="Disordered" evidence="1">
    <location>
        <begin position="16"/>
        <end position="49"/>
    </location>
</feature>